<sequence length="200" mass="22618">MRPLPNGETKRRPGTYRYDSIPSAWRVKKGKDGLVNVFSDSRSALEVLTALEPAITSCFAESNPVSFSTITGNEHVDELARHAALTKKKVVGCDKFSLSYTKKMIGAASLENYQNRYAEGSTGEVIKCLFPQTELAYQEVLLVFEEYPMFLRDHVALEAEIDVVFGRQNFADIMEDDMTTVKFLRFCDKVINQCLRLNKN</sequence>
<accession>A0A4C1Z7F9</accession>
<evidence type="ECO:0000313" key="1">
    <source>
        <dbReference type="EMBL" id="GBP83620.1"/>
    </source>
</evidence>
<protein>
    <recommendedName>
        <fullName evidence="3">RNase H type-1 domain-containing protein</fullName>
    </recommendedName>
</protein>
<reference evidence="1 2" key="1">
    <citation type="journal article" date="2019" name="Commun. Biol.">
        <title>The bagworm genome reveals a unique fibroin gene that provides high tensile strength.</title>
        <authorList>
            <person name="Kono N."/>
            <person name="Nakamura H."/>
            <person name="Ohtoshi R."/>
            <person name="Tomita M."/>
            <person name="Numata K."/>
            <person name="Arakawa K."/>
        </authorList>
    </citation>
    <scope>NUCLEOTIDE SEQUENCE [LARGE SCALE GENOMIC DNA]</scope>
</reference>
<name>A0A4C1Z7F9_EUMVA</name>
<evidence type="ECO:0000313" key="2">
    <source>
        <dbReference type="Proteomes" id="UP000299102"/>
    </source>
</evidence>
<keyword evidence="2" id="KW-1185">Reference proteome</keyword>
<gene>
    <name evidence="1" type="ORF">EVAR_61234_1</name>
</gene>
<dbReference type="AlphaFoldDB" id="A0A4C1Z7F9"/>
<dbReference type="Proteomes" id="UP000299102">
    <property type="component" value="Unassembled WGS sequence"/>
</dbReference>
<evidence type="ECO:0008006" key="3">
    <source>
        <dbReference type="Google" id="ProtNLM"/>
    </source>
</evidence>
<comment type="caution">
    <text evidence="1">The sequence shown here is derived from an EMBL/GenBank/DDBJ whole genome shotgun (WGS) entry which is preliminary data.</text>
</comment>
<dbReference type="OrthoDB" id="6624020at2759"/>
<dbReference type="EMBL" id="BGZK01001629">
    <property type="protein sequence ID" value="GBP83620.1"/>
    <property type="molecule type" value="Genomic_DNA"/>
</dbReference>
<proteinExistence type="predicted"/>
<organism evidence="1 2">
    <name type="scientific">Eumeta variegata</name>
    <name type="common">Bagworm moth</name>
    <name type="synonym">Eumeta japonica</name>
    <dbReference type="NCBI Taxonomy" id="151549"/>
    <lineage>
        <taxon>Eukaryota</taxon>
        <taxon>Metazoa</taxon>
        <taxon>Ecdysozoa</taxon>
        <taxon>Arthropoda</taxon>
        <taxon>Hexapoda</taxon>
        <taxon>Insecta</taxon>
        <taxon>Pterygota</taxon>
        <taxon>Neoptera</taxon>
        <taxon>Endopterygota</taxon>
        <taxon>Lepidoptera</taxon>
        <taxon>Glossata</taxon>
        <taxon>Ditrysia</taxon>
        <taxon>Tineoidea</taxon>
        <taxon>Psychidae</taxon>
        <taxon>Oiketicinae</taxon>
        <taxon>Eumeta</taxon>
    </lineage>
</organism>